<dbReference type="Proteomes" id="UP000006175">
    <property type="component" value="Chromosome"/>
</dbReference>
<sequence length="252" mass="27999">MRHVYKELYDSNGFKYYVLEGFEDLVELLRGKGVGVVVYLRVGLLDKLVFKLLGIPVYICGDRVILGFSVGSKDPGVPLCGVNEYGAEAIELGVDAKLRLYSLKLPRILALPLSEINRVAKFMVVGASGIVINVSTAVFSRRLLIGLDQFIANPLASSIGFESSIIWNFILHEEWTFKEAGLNKRFGERLKRLVKYHLASAASWASQAACATLLPAYLATPFWAGQVIGVLIGFALNFLLGYIYTWSWSRLR</sequence>
<feature type="domain" description="GtrA/DPMS transmembrane" evidence="7">
    <location>
        <begin position="121"/>
        <end position="246"/>
    </location>
</feature>
<evidence type="ECO:0000256" key="6">
    <source>
        <dbReference type="SAM" id="Phobius"/>
    </source>
</evidence>
<evidence type="ECO:0000313" key="8">
    <source>
        <dbReference type="EMBL" id="AFL66554.1"/>
    </source>
</evidence>
<organism evidence="8 9">
    <name type="scientific">Desulfurococcus amylolyticus DSM 16532</name>
    <dbReference type="NCBI Taxonomy" id="768672"/>
    <lineage>
        <taxon>Archaea</taxon>
        <taxon>Thermoproteota</taxon>
        <taxon>Thermoprotei</taxon>
        <taxon>Desulfurococcales</taxon>
        <taxon>Desulfurococcaceae</taxon>
        <taxon>Desulfurococcus</taxon>
    </lineage>
</organism>
<evidence type="ECO:0000256" key="4">
    <source>
        <dbReference type="ARBA" id="ARBA00022989"/>
    </source>
</evidence>
<dbReference type="InterPro" id="IPR051401">
    <property type="entry name" value="GtrA_CellWall_Glycosyl"/>
</dbReference>
<feature type="transmembrane region" description="Helical" evidence="6">
    <location>
        <begin position="193"/>
        <end position="217"/>
    </location>
</feature>
<comment type="similarity">
    <text evidence="2">Belongs to the GtrA family.</text>
</comment>
<dbReference type="GO" id="GO:0005886">
    <property type="term" value="C:plasma membrane"/>
    <property type="evidence" value="ECO:0007669"/>
    <property type="project" value="TreeGrafter"/>
</dbReference>
<feature type="transmembrane region" description="Helical" evidence="6">
    <location>
        <begin position="223"/>
        <end position="244"/>
    </location>
</feature>
<dbReference type="KEGG" id="dfd:Desfe_0653"/>
<evidence type="ECO:0000256" key="5">
    <source>
        <dbReference type="ARBA" id="ARBA00023136"/>
    </source>
</evidence>
<dbReference type="Pfam" id="PF04138">
    <property type="entry name" value="GtrA_DPMS_TM"/>
    <property type="match status" value="1"/>
</dbReference>
<evidence type="ECO:0000313" key="9">
    <source>
        <dbReference type="Proteomes" id="UP000006175"/>
    </source>
</evidence>
<dbReference type="InterPro" id="IPR007267">
    <property type="entry name" value="GtrA_DPMS_TM"/>
</dbReference>
<evidence type="ECO:0000256" key="2">
    <source>
        <dbReference type="ARBA" id="ARBA00009399"/>
    </source>
</evidence>
<accession>I3XRI0</accession>
<dbReference type="GO" id="GO:0000271">
    <property type="term" value="P:polysaccharide biosynthetic process"/>
    <property type="evidence" value="ECO:0007669"/>
    <property type="project" value="InterPro"/>
</dbReference>
<keyword evidence="3 6" id="KW-0812">Transmembrane</keyword>
<keyword evidence="5 6" id="KW-0472">Membrane</keyword>
<dbReference type="PANTHER" id="PTHR38459">
    <property type="entry name" value="PROPHAGE BACTOPRENOL-LINKED GLUCOSE TRANSLOCASE HOMOLOG"/>
    <property type="match status" value="1"/>
</dbReference>
<protein>
    <submittedName>
        <fullName evidence="8">GtrA family protein</fullName>
    </submittedName>
</protein>
<dbReference type="AlphaFoldDB" id="I3XRI0"/>
<proteinExistence type="inferred from homology"/>
<dbReference type="EMBL" id="CP003321">
    <property type="protein sequence ID" value="AFL66554.1"/>
    <property type="molecule type" value="Genomic_DNA"/>
</dbReference>
<gene>
    <name evidence="8" type="ORF">Desfe_0653</name>
</gene>
<reference evidence="8 9" key="1">
    <citation type="journal article" date="2012" name="J. Bacteriol.">
        <title>Complete Genome Sequence of Desulfurococcus fermentans, a Hyperthermophilic Cellulolytic Crenarchaeon Isolated from a Freshwater Hot Spring in Kamchatka, Russia.</title>
        <authorList>
            <person name="Susanti D."/>
            <person name="Johnson E.F."/>
            <person name="Rodriguez J.R."/>
            <person name="Anderson I."/>
            <person name="Perevalova A.A."/>
            <person name="Kyrpides N."/>
            <person name="Lucas S."/>
            <person name="Han J."/>
            <person name="Lapidus A."/>
            <person name="Cheng J.F."/>
            <person name="Goodwin L."/>
            <person name="Pitluck S."/>
            <person name="Mavrommatis K."/>
            <person name="Peters L."/>
            <person name="Land M.L."/>
            <person name="Hauser L."/>
            <person name="Gopalan V."/>
            <person name="Chan P.P."/>
            <person name="Lowe T.M."/>
            <person name="Atomi H."/>
            <person name="Bonch-Osmolovskaya E.A."/>
            <person name="Woyke T."/>
            <person name="Mukhopadhyay B."/>
        </authorList>
    </citation>
    <scope>NUCLEOTIDE SEQUENCE [LARGE SCALE GENOMIC DNA]</scope>
    <source>
        <strain evidence="8 9">DSM 16532</strain>
    </source>
</reference>
<comment type="subcellular location">
    <subcellularLocation>
        <location evidence="1">Membrane</location>
        <topology evidence="1">Multi-pass membrane protein</topology>
    </subcellularLocation>
</comment>
<dbReference type="HOGENOM" id="CLU_1122583_0_0_2"/>
<name>I3XRI0_DESAM</name>
<evidence type="ECO:0000256" key="1">
    <source>
        <dbReference type="ARBA" id="ARBA00004141"/>
    </source>
</evidence>
<dbReference type="PANTHER" id="PTHR38459:SF1">
    <property type="entry name" value="PROPHAGE BACTOPRENOL-LINKED GLUCOSE TRANSLOCASE HOMOLOG"/>
    <property type="match status" value="1"/>
</dbReference>
<dbReference type="eggNOG" id="arCOG02228">
    <property type="taxonomic scope" value="Archaea"/>
</dbReference>
<keyword evidence="9" id="KW-1185">Reference proteome</keyword>
<evidence type="ECO:0000259" key="7">
    <source>
        <dbReference type="Pfam" id="PF04138"/>
    </source>
</evidence>
<evidence type="ECO:0000256" key="3">
    <source>
        <dbReference type="ARBA" id="ARBA00022692"/>
    </source>
</evidence>
<keyword evidence="4 6" id="KW-1133">Transmembrane helix</keyword>